<evidence type="ECO:0000313" key="5">
    <source>
        <dbReference type="EMBL" id="RHZ29670.1"/>
    </source>
</evidence>
<dbReference type="GO" id="GO:0140664">
    <property type="term" value="F:ATP-dependent DNA damage sensor activity"/>
    <property type="evidence" value="ECO:0007669"/>
    <property type="project" value="InterPro"/>
</dbReference>
<protein>
    <recommendedName>
        <fullName evidence="4">DNA mismatch repair proteins mutS family domain-containing protein</fullName>
    </recommendedName>
</protein>
<evidence type="ECO:0000256" key="1">
    <source>
        <dbReference type="ARBA" id="ARBA00022741"/>
    </source>
</evidence>
<proteinExistence type="predicted"/>
<dbReference type="GO" id="GO:0006298">
    <property type="term" value="P:mismatch repair"/>
    <property type="evidence" value="ECO:0007669"/>
    <property type="project" value="InterPro"/>
</dbReference>
<comment type="caution">
    <text evidence="5">The sequence shown here is derived from an EMBL/GenBank/DDBJ whole genome shotgun (WGS) entry which is preliminary data.</text>
</comment>
<name>A0A3R6XRK4_APHAT</name>
<dbReference type="Proteomes" id="UP000285430">
    <property type="component" value="Unassembled WGS sequence"/>
</dbReference>
<reference evidence="5 6" key="1">
    <citation type="submission" date="2018-08" db="EMBL/GenBank/DDBJ databases">
        <title>Aphanomyces genome sequencing and annotation.</title>
        <authorList>
            <person name="Minardi D."/>
            <person name="Oidtmann B."/>
            <person name="Van Der Giezen M."/>
            <person name="Studholme D.J."/>
        </authorList>
    </citation>
    <scope>NUCLEOTIDE SEQUENCE [LARGE SCALE GENOMIC DNA]</scope>
    <source>
        <strain evidence="5 6">Da</strain>
    </source>
</reference>
<dbReference type="PANTHER" id="PTHR11361">
    <property type="entry name" value="DNA MISMATCH REPAIR PROTEIN MUTS FAMILY MEMBER"/>
    <property type="match status" value="1"/>
</dbReference>
<sequence>MSRSTRTVQTEEDASLRTRINMDEDVSTRKTKTPRVATASRPARRTFIAVVAEGKCREVGITGIDISAPHELLISNMVDTHTFMETISLLDAYQSTHLKTVAVITVLAHIGCYVPAVEASIALRDRLFTRFGTSDDMQENASTFTVEMQETAFILDNCTCRSLVLMDELGRGTSNEEGFAIAWSVSESLMKKGAFCLFATHFHGLRELSELYPSCSNYHLQATTTDKVCMTLPIVQP</sequence>
<dbReference type="GO" id="GO:0005524">
    <property type="term" value="F:ATP binding"/>
    <property type="evidence" value="ECO:0007669"/>
    <property type="project" value="UniProtKB-KW"/>
</dbReference>
<evidence type="ECO:0000256" key="3">
    <source>
        <dbReference type="ARBA" id="ARBA00023125"/>
    </source>
</evidence>
<dbReference type="GO" id="GO:0005634">
    <property type="term" value="C:nucleus"/>
    <property type="evidence" value="ECO:0007669"/>
    <property type="project" value="TreeGrafter"/>
</dbReference>
<evidence type="ECO:0000259" key="4">
    <source>
        <dbReference type="PROSITE" id="PS00486"/>
    </source>
</evidence>
<evidence type="ECO:0000313" key="6">
    <source>
        <dbReference type="Proteomes" id="UP000285430"/>
    </source>
</evidence>
<keyword evidence="2" id="KW-0067">ATP-binding</keyword>
<evidence type="ECO:0000256" key="2">
    <source>
        <dbReference type="ARBA" id="ARBA00022840"/>
    </source>
</evidence>
<dbReference type="SMART" id="SM00534">
    <property type="entry name" value="MUTSac"/>
    <property type="match status" value="1"/>
</dbReference>
<dbReference type="PANTHER" id="PTHR11361:SF34">
    <property type="entry name" value="DNA MISMATCH REPAIR PROTEIN MSH1, MITOCHONDRIAL"/>
    <property type="match status" value="1"/>
</dbReference>
<dbReference type="InterPro" id="IPR027417">
    <property type="entry name" value="P-loop_NTPase"/>
</dbReference>
<dbReference type="InterPro" id="IPR045076">
    <property type="entry name" value="MutS"/>
</dbReference>
<dbReference type="Gene3D" id="3.40.50.300">
    <property type="entry name" value="P-loop containing nucleotide triphosphate hydrolases"/>
    <property type="match status" value="1"/>
</dbReference>
<dbReference type="PROSITE" id="PS00486">
    <property type="entry name" value="DNA_MISMATCH_REPAIR_2"/>
    <property type="match status" value="1"/>
</dbReference>
<dbReference type="AlphaFoldDB" id="A0A3R6XRK4"/>
<feature type="domain" description="DNA mismatch repair proteins mutS family" evidence="4">
    <location>
        <begin position="162"/>
        <end position="178"/>
    </location>
</feature>
<dbReference type="SUPFAM" id="SSF52540">
    <property type="entry name" value="P-loop containing nucleoside triphosphate hydrolases"/>
    <property type="match status" value="1"/>
</dbReference>
<dbReference type="GO" id="GO:0030983">
    <property type="term" value="F:mismatched DNA binding"/>
    <property type="evidence" value="ECO:0007669"/>
    <property type="project" value="InterPro"/>
</dbReference>
<keyword evidence="1" id="KW-0547">Nucleotide-binding</keyword>
<accession>A0A3R6XRK4</accession>
<dbReference type="Pfam" id="PF00488">
    <property type="entry name" value="MutS_V"/>
    <property type="match status" value="1"/>
</dbReference>
<dbReference type="EMBL" id="QUTH01001679">
    <property type="protein sequence ID" value="RHZ29670.1"/>
    <property type="molecule type" value="Genomic_DNA"/>
</dbReference>
<organism evidence="5 6">
    <name type="scientific">Aphanomyces astaci</name>
    <name type="common">Crayfish plague agent</name>
    <dbReference type="NCBI Taxonomy" id="112090"/>
    <lineage>
        <taxon>Eukaryota</taxon>
        <taxon>Sar</taxon>
        <taxon>Stramenopiles</taxon>
        <taxon>Oomycota</taxon>
        <taxon>Saprolegniomycetes</taxon>
        <taxon>Saprolegniales</taxon>
        <taxon>Verrucalvaceae</taxon>
        <taxon>Aphanomyces</taxon>
    </lineage>
</organism>
<gene>
    <name evidence="5" type="ORF">DYB37_012482</name>
</gene>
<keyword evidence="3" id="KW-0238">DNA-binding</keyword>
<dbReference type="InterPro" id="IPR000432">
    <property type="entry name" value="DNA_mismatch_repair_MutS_C"/>
</dbReference>
<dbReference type="VEuPathDB" id="FungiDB:H257_04990"/>